<dbReference type="Pfam" id="PF01825">
    <property type="entry name" value="GPS"/>
    <property type="match status" value="1"/>
</dbReference>
<evidence type="ECO:0000256" key="14">
    <source>
        <dbReference type="SAM" id="SignalP"/>
    </source>
</evidence>
<dbReference type="Proteomes" id="UP000324091">
    <property type="component" value="Chromosome 9"/>
</dbReference>
<dbReference type="GO" id="GO:0004930">
    <property type="term" value="F:G protein-coupled receptor activity"/>
    <property type="evidence" value="ECO:0007669"/>
    <property type="project" value="InterPro"/>
</dbReference>
<comment type="subcellular location">
    <subcellularLocation>
        <location evidence="2">Membrane</location>
        <topology evidence="2">Multi-pass membrane protein</topology>
    </subcellularLocation>
    <subcellularLocation>
        <location evidence="1">Nucleus</location>
    </subcellularLocation>
</comment>
<dbReference type="GO" id="GO:0007166">
    <property type="term" value="P:cell surface receptor signaling pathway"/>
    <property type="evidence" value="ECO:0007669"/>
    <property type="project" value="InterPro"/>
</dbReference>
<evidence type="ECO:0000256" key="10">
    <source>
        <dbReference type="ARBA" id="ARBA00023242"/>
    </source>
</evidence>
<dbReference type="InterPro" id="IPR017983">
    <property type="entry name" value="GPCR_2_secretin-like_CS"/>
</dbReference>
<dbReference type="EMBL" id="RHFK02000022">
    <property type="protein sequence ID" value="TWW55758.1"/>
    <property type="molecule type" value="Genomic_DNA"/>
</dbReference>
<dbReference type="GO" id="GO:0005634">
    <property type="term" value="C:nucleus"/>
    <property type="evidence" value="ECO:0007669"/>
    <property type="project" value="UniProtKB-SubCell"/>
</dbReference>
<dbReference type="Pfam" id="PF00002">
    <property type="entry name" value="7tm_2"/>
    <property type="match status" value="1"/>
</dbReference>
<dbReference type="InterPro" id="IPR000203">
    <property type="entry name" value="GPS"/>
</dbReference>
<feature type="transmembrane region" description="Helical" evidence="13">
    <location>
        <begin position="568"/>
        <end position="588"/>
    </location>
</feature>
<evidence type="ECO:0000259" key="17">
    <source>
        <dbReference type="PROSITE" id="PS50262"/>
    </source>
</evidence>
<dbReference type="PROSITE" id="PS50261">
    <property type="entry name" value="G_PROTEIN_RECEP_F2_4"/>
    <property type="match status" value="1"/>
</dbReference>
<dbReference type="PROSITE" id="PS50221">
    <property type="entry name" value="GAIN_B"/>
    <property type="match status" value="1"/>
</dbReference>
<dbReference type="InterPro" id="IPR046338">
    <property type="entry name" value="GAIN_dom_sf"/>
</dbReference>
<feature type="signal peptide" evidence="14">
    <location>
        <begin position="1"/>
        <end position="19"/>
    </location>
</feature>
<gene>
    <name evidence="18" type="ORF">D4764_09G0008080</name>
</gene>
<evidence type="ECO:0000256" key="11">
    <source>
        <dbReference type="ARBA" id="ARBA00025784"/>
    </source>
</evidence>
<reference evidence="18 19" key="1">
    <citation type="submission" date="2019-04" db="EMBL/GenBank/DDBJ databases">
        <title>Chromosome genome assembly for Takifugu flavidus.</title>
        <authorList>
            <person name="Xiao S."/>
        </authorList>
    </citation>
    <scope>NUCLEOTIDE SEQUENCE [LARGE SCALE GENOMIC DNA]</scope>
    <source>
        <strain evidence="18">HTHZ2018</strain>
        <tissue evidence="18">Muscle</tissue>
    </source>
</reference>
<evidence type="ECO:0000256" key="13">
    <source>
        <dbReference type="SAM" id="Phobius"/>
    </source>
</evidence>
<feature type="domain" description="G-protein coupled receptors family 2 profile 2" evidence="16">
    <location>
        <begin position="531"/>
        <end position="787"/>
    </location>
</feature>
<dbReference type="PRINTS" id="PR00249">
    <property type="entry name" value="GPCRSECRETIN"/>
</dbReference>
<evidence type="ECO:0000256" key="1">
    <source>
        <dbReference type="ARBA" id="ARBA00004123"/>
    </source>
</evidence>
<dbReference type="SUPFAM" id="SSF81321">
    <property type="entry name" value="Family A G protein-coupled receptor-like"/>
    <property type="match status" value="1"/>
</dbReference>
<feature type="transmembrane region" description="Helical" evidence="13">
    <location>
        <begin position="736"/>
        <end position="757"/>
    </location>
</feature>
<accession>A0A5C6MMB0</accession>
<dbReference type="InterPro" id="IPR017981">
    <property type="entry name" value="GPCR_2-like_7TM"/>
</dbReference>
<evidence type="ECO:0000256" key="6">
    <source>
        <dbReference type="ARBA" id="ARBA00023015"/>
    </source>
</evidence>
<dbReference type="PROSITE" id="PS50262">
    <property type="entry name" value="G_PROTEIN_RECEP_F1_2"/>
    <property type="match status" value="1"/>
</dbReference>
<evidence type="ECO:0000256" key="12">
    <source>
        <dbReference type="SAM" id="MobiDB-lite"/>
    </source>
</evidence>
<feature type="domain" description="GAIN-B" evidence="15">
    <location>
        <begin position="353"/>
        <end position="513"/>
    </location>
</feature>
<dbReference type="GO" id="GO:0007189">
    <property type="term" value="P:adenylate cyclase-activating G protein-coupled receptor signaling pathway"/>
    <property type="evidence" value="ECO:0007669"/>
    <property type="project" value="TreeGrafter"/>
</dbReference>
<keyword evidence="3 13" id="KW-0812">Transmembrane</keyword>
<evidence type="ECO:0000313" key="19">
    <source>
        <dbReference type="Proteomes" id="UP000324091"/>
    </source>
</evidence>
<dbReference type="PANTHER" id="PTHR12011:SF277">
    <property type="entry name" value="ADHESION G-PROTEIN COUPLED RECEPTOR G4"/>
    <property type="match status" value="1"/>
</dbReference>
<feature type="transmembrane region" description="Helical" evidence="13">
    <location>
        <begin position="533"/>
        <end position="556"/>
    </location>
</feature>
<dbReference type="Gene3D" id="1.20.1070.10">
    <property type="entry name" value="Rhodopsin 7-helix transmembrane proteins"/>
    <property type="match status" value="1"/>
</dbReference>
<dbReference type="InterPro" id="IPR000832">
    <property type="entry name" value="GPCR_2_secretin-like"/>
</dbReference>
<dbReference type="Gene3D" id="2.60.220.50">
    <property type="match status" value="1"/>
</dbReference>
<keyword evidence="7 13" id="KW-0472">Membrane</keyword>
<evidence type="ECO:0000256" key="3">
    <source>
        <dbReference type="ARBA" id="ARBA00022692"/>
    </source>
</evidence>
<evidence type="ECO:0000256" key="2">
    <source>
        <dbReference type="ARBA" id="ARBA00004141"/>
    </source>
</evidence>
<keyword evidence="6" id="KW-0805">Transcription regulation</keyword>
<keyword evidence="9" id="KW-0804">Transcription</keyword>
<evidence type="ECO:0000256" key="7">
    <source>
        <dbReference type="ARBA" id="ARBA00023136"/>
    </source>
</evidence>
<evidence type="ECO:0000256" key="4">
    <source>
        <dbReference type="ARBA" id="ARBA00022729"/>
    </source>
</evidence>
<dbReference type="PROSITE" id="PS00650">
    <property type="entry name" value="G_PROTEIN_RECEP_F2_2"/>
    <property type="match status" value="1"/>
</dbReference>
<feature type="compositionally biased region" description="Polar residues" evidence="12">
    <location>
        <begin position="829"/>
        <end position="852"/>
    </location>
</feature>
<feature type="transmembrane region" description="Helical" evidence="13">
    <location>
        <begin position="763"/>
        <end position="785"/>
    </location>
</feature>
<organism evidence="18 19">
    <name type="scientific">Takifugu flavidus</name>
    <name type="common">sansaifugu</name>
    <dbReference type="NCBI Taxonomy" id="433684"/>
    <lineage>
        <taxon>Eukaryota</taxon>
        <taxon>Metazoa</taxon>
        <taxon>Chordata</taxon>
        <taxon>Craniata</taxon>
        <taxon>Vertebrata</taxon>
        <taxon>Euteleostomi</taxon>
        <taxon>Actinopterygii</taxon>
        <taxon>Neopterygii</taxon>
        <taxon>Teleostei</taxon>
        <taxon>Neoteleostei</taxon>
        <taxon>Acanthomorphata</taxon>
        <taxon>Eupercaria</taxon>
        <taxon>Tetraodontiformes</taxon>
        <taxon>Tetradontoidea</taxon>
        <taxon>Tetraodontidae</taxon>
        <taxon>Takifugu</taxon>
    </lineage>
</organism>
<comment type="similarity">
    <text evidence="11">Belongs to the vestigial family.</text>
</comment>
<feature type="transmembrane region" description="Helical" evidence="13">
    <location>
        <begin position="689"/>
        <end position="715"/>
    </location>
</feature>
<dbReference type="InterPro" id="IPR011520">
    <property type="entry name" value="Vg_fam"/>
</dbReference>
<feature type="transmembrane region" description="Helical" evidence="13">
    <location>
        <begin position="594"/>
        <end position="617"/>
    </location>
</feature>
<keyword evidence="8" id="KW-1015">Disulfide bond</keyword>
<evidence type="ECO:0000256" key="5">
    <source>
        <dbReference type="ARBA" id="ARBA00022989"/>
    </source>
</evidence>
<name>A0A5C6MMB0_9TELE</name>
<dbReference type="InterPro" id="IPR017452">
    <property type="entry name" value="GPCR_Rhodpsn_7TM"/>
</dbReference>
<dbReference type="AlphaFoldDB" id="A0A5C6MMB0"/>
<proteinExistence type="inferred from homology"/>
<evidence type="ECO:0000256" key="8">
    <source>
        <dbReference type="ARBA" id="ARBA00023157"/>
    </source>
</evidence>
<keyword evidence="18" id="KW-0675">Receptor</keyword>
<evidence type="ECO:0000259" key="16">
    <source>
        <dbReference type="PROSITE" id="PS50261"/>
    </source>
</evidence>
<dbReference type="FunFam" id="1.20.1070.10:FF:000043">
    <property type="entry name" value="adhesion G-protein coupled receptor G2 isoform X1"/>
    <property type="match status" value="1"/>
</dbReference>
<dbReference type="SMART" id="SM00303">
    <property type="entry name" value="GPS"/>
    <property type="match status" value="1"/>
</dbReference>
<dbReference type="InterPro" id="IPR057244">
    <property type="entry name" value="GAIN_B"/>
</dbReference>
<keyword evidence="5 13" id="KW-1133">Transmembrane helix</keyword>
<feature type="region of interest" description="Disordered" evidence="12">
    <location>
        <begin position="813"/>
        <end position="852"/>
    </location>
</feature>
<evidence type="ECO:0000256" key="9">
    <source>
        <dbReference type="ARBA" id="ARBA00023163"/>
    </source>
</evidence>
<keyword evidence="19" id="KW-1185">Reference proteome</keyword>
<sequence length="1080" mass="120357">MSSFGTSLALLLCSQLSLCHSLSTSLLAAPESTTSPDKRVLADVFFRVDASVRLSGSLSHPQEMIERWATRQLQVNNTMVVVNFIVKGEIGRTPAEVWAFNHQWEEYECCFHVQEYNINSVAETQALIRSALVSKYEDGAVSLHATALIIRHIEPQNCLEDTLSTVYGEYIWSETFPQIIQEMGCRKPRSKRAYRLCKLHIENDETSWAPPDMTACKVVVSFPDLDNVTVTPDNADEVVEMIQDLVDDKLELNEELSATDLDTVVEKLVEVVNIGVMTPPVGENIVTIVSDILLSSTDVAVVANTVLNLTDAMGNNMEFEEESVNFTVPLLAMSMIDTGSDTFTGLTFGVSAVSADLTPQIFLNRSFVSEPLPDTAATISLPSDLEDFFSAGEGNKTRIQFHFYGSQKLFQDPLITNVTGDNMMLNSYIVSASIKKRNVNNLREHVLVTFRHLTPKDEEDKVHCVFWDFYQSNGRGGWNSEGCETHSVSPSQTSCRCNHLTHFGVLLVSAIPYPKRDVSREAVSDADSRILTLLSYLGCGVSSVFLSITLLTYLAFEKVRRDYPSKILINLSAALLGLSMMFLLNSWLSSFSDYGLCIATAALLHYFMLASFTWMGLEAVHMYLALVKVFNIYVSSYMLKLCSVGWGIPLLIVSLVLAINKDAYGNALPAEIAVGRSLTEQFCWLQLDVFFYVTVVAFIVLVLLCNICVFIVVLVQIRRMKANKSSENGRMSLRDLRTVASLTVLLGLTWITGFFSFGPGRVVLIYLFTIFNSLQGLFIFVFHCLMKENVRNQWRAHLCCRRFRLGDYSDRGQTETISGPSQKNHHGNSDSVASDNTTVRKISDSSADQQETVRTLLERRHKRHMEDRTEGPMAVKVEKHSQYIILTYFHGDTNSMVDAHFSRALRDVCRDKGPGGKAKKTRKTVKLGKDAGRRTGPVTLFALLTVFLSTEKSNLCQESTVVNNPKPQLPPGSLLPLSPVEDSPNSWHPFTARGGESVGLPSLAYSLSPEELSLTGQQYATSLLNLLHTEQVDMGASLPSSSKPELHPSWMVPPGLREPVDHTMAFKPGRCLDKKDLYWY</sequence>
<dbReference type="GO" id="GO:0005886">
    <property type="term" value="C:plasma membrane"/>
    <property type="evidence" value="ECO:0007669"/>
    <property type="project" value="TreeGrafter"/>
</dbReference>
<dbReference type="CDD" id="cd15997">
    <property type="entry name" value="7tmB2_GPR112"/>
    <property type="match status" value="1"/>
</dbReference>
<comment type="caution">
    <text evidence="18">The sequence shown here is derived from an EMBL/GenBank/DDBJ whole genome shotgun (WGS) entry which is preliminary data.</text>
</comment>
<keyword evidence="10" id="KW-0539">Nucleus</keyword>
<dbReference type="Pfam" id="PF07545">
    <property type="entry name" value="Vg_Tdu"/>
    <property type="match status" value="1"/>
</dbReference>
<dbReference type="PANTHER" id="PTHR12011">
    <property type="entry name" value="ADHESION G-PROTEIN COUPLED RECEPTOR"/>
    <property type="match status" value="1"/>
</dbReference>
<feature type="chain" id="PRO_5023062570" evidence="14">
    <location>
        <begin position="20"/>
        <end position="1080"/>
    </location>
</feature>
<evidence type="ECO:0000313" key="18">
    <source>
        <dbReference type="EMBL" id="TWW55758.1"/>
    </source>
</evidence>
<keyword evidence="4 14" id="KW-0732">Signal</keyword>
<feature type="domain" description="G-protein coupled receptors family 1 profile" evidence="17">
    <location>
        <begin position="546"/>
        <end position="751"/>
    </location>
</feature>
<dbReference type="GO" id="GO:0006355">
    <property type="term" value="P:regulation of DNA-templated transcription"/>
    <property type="evidence" value="ECO:0007669"/>
    <property type="project" value="InterPro"/>
</dbReference>
<evidence type="ECO:0000259" key="15">
    <source>
        <dbReference type="PROSITE" id="PS50221"/>
    </source>
</evidence>
<protein>
    <submittedName>
        <fullName evidence="18">Adhesion G-protein coupled receptor G4</fullName>
    </submittedName>
</protein>
<feature type="transmembrane region" description="Helical" evidence="13">
    <location>
        <begin position="637"/>
        <end position="659"/>
    </location>
</feature>